<dbReference type="Pfam" id="PF20473">
    <property type="entry name" value="MmeI_Mtase"/>
    <property type="match status" value="1"/>
</dbReference>
<dbReference type="InterPro" id="IPR046820">
    <property type="entry name" value="MmeI_TRD"/>
</dbReference>
<evidence type="ECO:0000259" key="7">
    <source>
        <dbReference type="Pfam" id="PF20466"/>
    </source>
</evidence>
<dbReference type="Gene3D" id="3.40.50.150">
    <property type="entry name" value="Vaccinia Virus protein VP39"/>
    <property type="match status" value="1"/>
</dbReference>
<feature type="domain" description="MmeI-like target recognition" evidence="7">
    <location>
        <begin position="873"/>
        <end position="945"/>
    </location>
</feature>
<dbReference type="SUPFAM" id="SSF53335">
    <property type="entry name" value="S-adenosyl-L-methionine-dependent methyltransferases"/>
    <property type="match status" value="1"/>
</dbReference>
<keyword evidence="3" id="KW-0808">Transferase</keyword>
<feature type="domain" description="MmeI-like DNA-methyltransferase" evidence="8">
    <location>
        <begin position="404"/>
        <end position="691"/>
    </location>
</feature>
<evidence type="ECO:0000256" key="2">
    <source>
        <dbReference type="ARBA" id="ARBA00022603"/>
    </source>
</evidence>
<geneLocation type="plasmid" evidence="9">
    <name>pRGFK1355</name>
</geneLocation>
<dbReference type="InterPro" id="IPR046817">
    <property type="entry name" value="MmeI_N"/>
</dbReference>
<evidence type="ECO:0000259" key="6">
    <source>
        <dbReference type="Pfam" id="PF20465"/>
    </source>
</evidence>
<name>A0A0H5Q6K2_9ZZZZ</name>
<dbReference type="PROSITE" id="PS00092">
    <property type="entry name" value="N6_MTASE"/>
    <property type="match status" value="1"/>
</dbReference>
<protein>
    <recommendedName>
        <fullName evidence="1">site-specific DNA-methyltransferase (adenine-specific)</fullName>
        <ecNumber evidence="1">2.1.1.72</ecNumber>
    </recommendedName>
</protein>
<accession>A0A0H5Q6K2</accession>
<dbReference type="EC" id="2.1.1.72" evidence="1"/>
<dbReference type="Pfam" id="PF20465">
    <property type="entry name" value="MmeI_hel"/>
    <property type="match status" value="1"/>
</dbReference>
<keyword evidence="9" id="KW-0614">Plasmid</keyword>
<dbReference type="InterPro" id="IPR050953">
    <property type="entry name" value="N4_N6_ade-DNA_methylase"/>
</dbReference>
<dbReference type="Pfam" id="PF20466">
    <property type="entry name" value="MmeI_TRD"/>
    <property type="match status" value="1"/>
</dbReference>
<dbReference type="InterPro" id="IPR046819">
    <property type="entry name" value="MmeI_hel"/>
</dbReference>
<proteinExistence type="predicted"/>
<dbReference type="PRINTS" id="PR00507">
    <property type="entry name" value="N12N6MTFRASE"/>
</dbReference>
<reference evidence="9" key="1">
    <citation type="submission" date="2015-06" db="EMBL/GenBank/DDBJ databases">
        <authorList>
            <person name="Joergensen T."/>
        </authorList>
    </citation>
    <scope>NUCLEOTIDE SEQUENCE</scope>
    <source>
        <plasmid evidence="9">pRGFK1355</plasmid>
    </source>
</reference>
<evidence type="ECO:0000259" key="5">
    <source>
        <dbReference type="Pfam" id="PF20464"/>
    </source>
</evidence>
<dbReference type="InterPro" id="IPR046816">
    <property type="entry name" value="MmeI_Mtase"/>
</dbReference>
<dbReference type="GO" id="GO:0032259">
    <property type="term" value="P:methylation"/>
    <property type="evidence" value="ECO:0007669"/>
    <property type="project" value="UniProtKB-KW"/>
</dbReference>
<dbReference type="InterPro" id="IPR002052">
    <property type="entry name" value="DNA_methylase_N6_adenine_CS"/>
</dbReference>
<dbReference type="EMBL" id="LN853917">
    <property type="protein sequence ID" value="CRY97035.1"/>
    <property type="molecule type" value="Genomic_DNA"/>
</dbReference>
<dbReference type="PANTHER" id="PTHR33841">
    <property type="entry name" value="DNA METHYLTRANSFERASE YEEA-RELATED"/>
    <property type="match status" value="1"/>
</dbReference>
<keyword evidence="2" id="KW-0489">Methyltransferase</keyword>
<dbReference type="InterPro" id="IPR029063">
    <property type="entry name" value="SAM-dependent_MTases_sf"/>
</dbReference>
<evidence type="ECO:0000313" key="9">
    <source>
        <dbReference type="EMBL" id="CRY97035.1"/>
    </source>
</evidence>
<comment type="catalytic activity">
    <reaction evidence="4">
        <text>a 2'-deoxyadenosine in DNA + S-adenosyl-L-methionine = an N(6)-methyl-2'-deoxyadenosine in DNA + S-adenosyl-L-homocysteine + H(+)</text>
        <dbReference type="Rhea" id="RHEA:15197"/>
        <dbReference type="Rhea" id="RHEA-COMP:12418"/>
        <dbReference type="Rhea" id="RHEA-COMP:12419"/>
        <dbReference type="ChEBI" id="CHEBI:15378"/>
        <dbReference type="ChEBI" id="CHEBI:57856"/>
        <dbReference type="ChEBI" id="CHEBI:59789"/>
        <dbReference type="ChEBI" id="CHEBI:90615"/>
        <dbReference type="ChEBI" id="CHEBI:90616"/>
        <dbReference type="EC" id="2.1.1.72"/>
    </reaction>
</comment>
<dbReference type="Pfam" id="PF20464">
    <property type="entry name" value="MmeI_N"/>
    <property type="match status" value="1"/>
</dbReference>
<dbReference type="AlphaFoldDB" id="A0A0H5Q6K2"/>
<feature type="domain" description="MmeI-like N-terminal" evidence="5">
    <location>
        <begin position="11"/>
        <end position="235"/>
    </location>
</feature>
<evidence type="ECO:0000259" key="8">
    <source>
        <dbReference type="Pfam" id="PF20473"/>
    </source>
</evidence>
<evidence type="ECO:0000256" key="1">
    <source>
        <dbReference type="ARBA" id="ARBA00011900"/>
    </source>
</evidence>
<sequence length="1154" mass="127457">MSPKQAGPILNIDDFIARWSASGGSERANFQQFAIELTQLLGVPAPKPATADAQNDDYRFERPVTFIHTGTQSRGFIDLYRRGSFVMEAKQGTGAAPDESQLDLLAGAPVVQRQGHGLRGSRRWDDTMLRARNQADGYARAVAREDGWPPFLLVVDVGHVIEVYADFSGQGQGYTQFPDGNRYRIALDDLRNEATRARLQAIWTDPHSLDPTRVSAQVTRQVAEHLAELGRSFEAQGHAPEAVARFLMRALFTMFAEDVQLIPEGAFSKLLKDRRGHPEHAAPMLESLWQTMNTGGFSPALSCDLKRFNGGLFREATALPLSAMQLGLLIQAASHNWREVEPAIFGTLLERALDTRQRHKLGAHYTPRAYVERLVNPTVIEPLRAEWRDIQAAAVTLAGQDKLDEARRTVRDFHQRLCGVRVLDPACGSGNFLYVALELMKRLEGEVIALLRELGEDQGALALAGHTVDPHQFLGIEVNPWAAAVAELVLWIGYLQWHFRTHGTASPAEPVLRDFRNIENRDAVLAWDGTRPRLDETGRPVTRWDGLSTVRHPVTGEQVPDPAARVQVLDYLKPRPAQWPQADFIVGNPPFIGASRMREALGDGYAEALRAAYPKMPESADFVMFWWEKAALATRAGKTRRFGFITTNSLRQTFNRQVLEPHLADPKKPLSLTFAIPDHPWVDAGEGAAVRIAMTVAAPGSLPGRLFTVTGERRGEREAEGRDVTLSGQVGKIHANLRIGADVASAKTLRANEGLAYRGMQLIGSGFIVTPTEARALGLGTVPGLETHIRAYRNGRDLTASPRGVMVIDLFGLSEGEVRTRFPTVYQHVLDKVKPERDQNNRDSYKRNWWVHGEPRRDLRPALEGLPRYIATVETAKHRFFQFLDAATLPDNMLIAIGLDDATALAVLSSRFHVVWALAAGGRLGYGNDPRYNKSRCFDPFPFPDATEAQKARLRALGEELDAHRKAQAAARPKLTLTAVYNVLEKLRAGERIEGRDKETYDAGLVGILKGIHDRIDAEVAEAYGWPADLDDEAILTRLVDLNRARAAEEAQGLVRWLCPDYQNPAGRAAVAKGRQVELDVGAIEGGSDKAPWPKALPEQIAAVRAALSEMGEATPEQVARQFKRARATSVKPLLESLSALGQARLVEGGRFAA</sequence>
<dbReference type="GO" id="GO:0003676">
    <property type="term" value="F:nucleic acid binding"/>
    <property type="evidence" value="ECO:0007669"/>
    <property type="project" value="InterPro"/>
</dbReference>
<reference evidence="9" key="2">
    <citation type="submission" date="2015-07" db="EMBL/GenBank/DDBJ databases">
        <title>Plasmids, circular viruses and viroids from rat gut.</title>
        <authorList>
            <person name="Jorgensen T.J."/>
            <person name="Hansen M.A."/>
            <person name="Xu Z."/>
            <person name="Tabak M.A."/>
            <person name="Sorensen S.J."/>
            <person name="Hansen L.H."/>
        </authorList>
    </citation>
    <scope>NUCLEOTIDE SEQUENCE</scope>
    <source>
        <plasmid evidence="9">pRGFK1355</plasmid>
    </source>
</reference>
<feature type="domain" description="MmeI-like helicase spacer" evidence="6">
    <location>
        <begin position="242"/>
        <end position="313"/>
    </location>
</feature>
<evidence type="ECO:0000256" key="4">
    <source>
        <dbReference type="ARBA" id="ARBA00047942"/>
    </source>
</evidence>
<evidence type="ECO:0000256" key="3">
    <source>
        <dbReference type="ARBA" id="ARBA00022679"/>
    </source>
</evidence>
<dbReference type="GO" id="GO:0009007">
    <property type="term" value="F:site-specific DNA-methyltransferase (adenine-specific) activity"/>
    <property type="evidence" value="ECO:0007669"/>
    <property type="project" value="UniProtKB-EC"/>
</dbReference>
<organism evidence="9">
    <name type="scientific">uncultured prokaryote</name>
    <dbReference type="NCBI Taxonomy" id="198431"/>
    <lineage>
        <taxon>unclassified sequences</taxon>
        <taxon>environmental samples</taxon>
    </lineage>
</organism>
<dbReference type="PANTHER" id="PTHR33841:SF1">
    <property type="entry name" value="DNA METHYLTRANSFERASE A"/>
    <property type="match status" value="1"/>
</dbReference>